<keyword evidence="5" id="KW-1185">Reference proteome</keyword>
<dbReference type="InterPro" id="IPR052042">
    <property type="entry name" value="Tail_sheath_structural"/>
</dbReference>
<dbReference type="Pfam" id="PF17482">
    <property type="entry name" value="Phage_sheath_1C"/>
    <property type="match status" value="1"/>
</dbReference>
<comment type="similarity">
    <text evidence="1">Belongs to the myoviridae tail sheath protein family.</text>
</comment>
<evidence type="ECO:0000256" key="1">
    <source>
        <dbReference type="ARBA" id="ARBA00008005"/>
    </source>
</evidence>
<evidence type="ECO:0000259" key="2">
    <source>
        <dbReference type="Pfam" id="PF04984"/>
    </source>
</evidence>
<feature type="domain" description="Tail sheath protein C-terminal" evidence="3">
    <location>
        <begin position="448"/>
        <end position="553"/>
    </location>
</feature>
<accession>A0A0S2TF94</accession>
<dbReference type="EMBL" id="CP013099">
    <property type="protein sequence ID" value="ALP53823.1"/>
    <property type="molecule type" value="Genomic_DNA"/>
</dbReference>
<proteinExistence type="inferred from homology"/>
<gene>
    <name evidence="4" type="ORF">Tel_12140</name>
</gene>
<dbReference type="InterPro" id="IPR020287">
    <property type="entry name" value="Tail_sheath_C"/>
</dbReference>
<evidence type="ECO:0000313" key="5">
    <source>
        <dbReference type="Proteomes" id="UP000055136"/>
    </source>
</evidence>
<name>A0A0S2TF94_9GAMM</name>
<dbReference type="PANTHER" id="PTHR35861">
    <property type="match status" value="1"/>
</dbReference>
<reference evidence="4" key="1">
    <citation type="submission" date="2015-10" db="EMBL/GenBank/DDBJ databases">
        <title>Description of Candidatus Tenderia electrophaga gen. nov, sp. nov., an Uncultivated Electroautotroph from a Biocathode Enrichment.</title>
        <authorList>
            <person name="Eddie B.J."/>
            <person name="Malanoski A.P."/>
            <person name="Wang Z."/>
            <person name="Hall R.J."/>
            <person name="Oh S.D."/>
            <person name="Heiner C."/>
            <person name="Lin B."/>
            <person name="Strycharz-Glaven S.M."/>
        </authorList>
    </citation>
    <scope>NUCLEOTIDE SEQUENCE [LARGE SCALE GENOMIC DNA]</scope>
    <source>
        <strain evidence="4">NRL1</strain>
    </source>
</reference>
<organism evidence="4 5">
    <name type="scientific">Candidatus Tenderia electrophaga</name>
    <dbReference type="NCBI Taxonomy" id="1748243"/>
    <lineage>
        <taxon>Bacteria</taxon>
        <taxon>Pseudomonadati</taxon>
        <taxon>Pseudomonadota</taxon>
        <taxon>Gammaproteobacteria</taxon>
        <taxon>Candidatus Tenderiales</taxon>
        <taxon>Candidatus Tenderiaceae</taxon>
        <taxon>Candidatus Tenderia</taxon>
    </lineage>
</organism>
<protein>
    <submittedName>
        <fullName evidence="4">Phage tail protein</fullName>
    </submittedName>
</protein>
<dbReference type="AlphaFoldDB" id="A0A0S2TF94"/>
<dbReference type="PANTHER" id="PTHR35861:SF1">
    <property type="entry name" value="PHAGE TAIL SHEATH PROTEIN"/>
    <property type="match status" value="1"/>
</dbReference>
<feature type="domain" description="Tail sheath protein subtilisin-like" evidence="2">
    <location>
        <begin position="276"/>
        <end position="447"/>
    </location>
</feature>
<sequence>MPEYLAPGVYVEETSFRAKSIEGVSTSTTAFAGPTRKGATTGEPVLITSFGDFERIFGGFENLDFGAGEVPNYVAHAVRNYFDNGGARLFMARVYSASGGDGIARSAFAGGDADDANNIRFIARSPGRNGNGTVTVSLLETPVTAMSLDRAPLGTVMDDGGTLFIRGAGGFVDSGDTAFGALGGDENFITANVLVSDADGNDYFYENLGLAPGHPRYIGDVLSPNPDRLVDQLELAFALEPGDGVDAFRLHAVLDSIDGTAQALSGGSDGGEPAAGDYTNPLGELGRVDDISIVAAPGYASFSDREGIQGALITHAETRKAYRFAVLDTRAGIIPTEALTDKSVVDSSYAAMYYPWVVVSNPLARPDDVSIPREITLPPSGFICGIYARNDIARSVAKSPGNEVVRGSLRFERNISHAEQEILNPRGVNCLRFFPGRGYRVWGSRTASSDPEWKYIGPRRFFLYLEHSIDRSTQWAVFENNGPQLWANVREAVISFLYNEWRSGNLLGSTPEEAFFVRCDRSTMTQNDLDNGRMICLIGVAVLKPAEFVIFRIGQKTADARD</sequence>
<dbReference type="KEGG" id="tee:Tel_12140"/>
<dbReference type="STRING" id="1748243.Tel_12140"/>
<dbReference type="InterPro" id="IPR035089">
    <property type="entry name" value="Phage_sheath_subtilisin"/>
</dbReference>
<evidence type="ECO:0000259" key="3">
    <source>
        <dbReference type="Pfam" id="PF17482"/>
    </source>
</evidence>
<evidence type="ECO:0000313" key="4">
    <source>
        <dbReference type="EMBL" id="ALP53823.1"/>
    </source>
</evidence>
<dbReference type="Proteomes" id="UP000055136">
    <property type="component" value="Chromosome"/>
</dbReference>
<dbReference type="Pfam" id="PF04984">
    <property type="entry name" value="Phage_sheath_1"/>
    <property type="match status" value="1"/>
</dbReference>
<dbReference type="Gene3D" id="3.40.50.11780">
    <property type="match status" value="2"/>
</dbReference>